<evidence type="ECO:0000256" key="3">
    <source>
        <dbReference type="SAM" id="Phobius"/>
    </source>
</evidence>
<evidence type="ECO:0000256" key="1">
    <source>
        <dbReference type="ARBA" id="ARBA00010692"/>
    </source>
</evidence>
<dbReference type="Gene3D" id="1.10.1760.20">
    <property type="match status" value="1"/>
</dbReference>
<evidence type="ECO:0000313" key="4">
    <source>
        <dbReference type="EMBL" id="WFM84181.1"/>
    </source>
</evidence>
<dbReference type="EMBL" id="CP121208">
    <property type="protein sequence ID" value="WFM84181.1"/>
    <property type="molecule type" value="Genomic_DNA"/>
</dbReference>
<feature type="transmembrane region" description="Helical" evidence="3">
    <location>
        <begin position="71"/>
        <end position="88"/>
    </location>
</feature>
<dbReference type="PANTHER" id="PTHR34295:SF1">
    <property type="entry name" value="BIOTIN TRANSPORTER BIOY"/>
    <property type="match status" value="1"/>
</dbReference>
<feature type="transmembrane region" description="Helical" evidence="3">
    <location>
        <begin position="127"/>
        <end position="152"/>
    </location>
</feature>
<feature type="transmembrane region" description="Helical" evidence="3">
    <location>
        <begin position="16"/>
        <end position="36"/>
    </location>
</feature>
<evidence type="ECO:0000313" key="5">
    <source>
        <dbReference type="Proteomes" id="UP001215216"/>
    </source>
</evidence>
<gene>
    <name evidence="4" type="ORF">P7079_01070</name>
</gene>
<reference evidence="4 5" key="1">
    <citation type="submission" date="2023-03" db="EMBL/GenBank/DDBJ databases">
        <title>Complete genome of Arcanobacterium canis strain DSM 25104 isolated in 2010 from a canine otitis externa in Germany.</title>
        <authorList>
            <person name="Borowiak M."/>
            <person name="Kreitlow A."/>
            <person name="Malorny B."/>
            <person name="Laemmler C."/>
            <person name="Prenger-Berninghoff E."/>
            <person name="Ploetz M."/>
            <person name="Abdulmawjood A."/>
        </authorList>
    </citation>
    <scope>NUCLEOTIDE SEQUENCE [LARGE SCALE GENOMIC DNA]</scope>
    <source>
        <strain evidence="4 5">DSM 25104</strain>
    </source>
</reference>
<comment type="similarity">
    <text evidence="1 2">Belongs to the BioY family.</text>
</comment>
<keyword evidence="3" id="KW-1133">Transmembrane helix</keyword>
<dbReference type="PIRSF" id="PIRSF016661">
    <property type="entry name" value="BioY"/>
    <property type="match status" value="1"/>
</dbReference>
<keyword evidence="2" id="KW-0813">Transport</keyword>
<feature type="transmembrane region" description="Helical" evidence="3">
    <location>
        <begin position="48"/>
        <end position="64"/>
    </location>
</feature>
<comment type="subcellular location">
    <subcellularLocation>
        <location evidence="2">Cell membrane</location>
        <topology evidence="2">Multi-pass membrane protein</topology>
    </subcellularLocation>
</comment>
<dbReference type="Proteomes" id="UP001215216">
    <property type="component" value="Chromosome"/>
</dbReference>
<keyword evidence="5" id="KW-1185">Reference proteome</keyword>
<accession>A0ABY8G248</accession>
<organism evidence="4 5">
    <name type="scientific">Arcanobacterium canis</name>
    <dbReference type="NCBI Taxonomy" id="999183"/>
    <lineage>
        <taxon>Bacteria</taxon>
        <taxon>Bacillati</taxon>
        <taxon>Actinomycetota</taxon>
        <taxon>Actinomycetes</taxon>
        <taxon>Actinomycetales</taxon>
        <taxon>Actinomycetaceae</taxon>
        <taxon>Arcanobacterium</taxon>
    </lineage>
</organism>
<sequence length="193" mass="19819">MTTSTSIVTNPIRIKALPAVQSAVLIAAATALIAFASQVKIPVGPVPITLQTLVIPLISLALGFRRAVITTVVYIAVGLAGAPVFAGGLGGTSILLGATFGYLLGMVGQAAIIGWMSDRGVTSGWRYVGGMLGAFTAPFVPGLIWLAVFLGSGATWVTVLSVGLVPFVPGELIKMVLVTMSLPALRAYGRIVR</sequence>
<proteinExistence type="inferred from homology"/>
<evidence type="ECO:0000256" key="2">
    <source>
        <dbReference type="PIRNR" id="PIRNR016661"/>
    </source>
</evidence>
<dbReference type="InterPro" id="IPR003784">
    <property type="entry name" value="BioY"/>
</dbReference>
<keyword evidence="3" id="KW-0812">Transmembrane</keyword>
<keyword evidence="2" id="KW-1003">Cell membrane</keyword>
<keyword evidence="2 3" id="KW-0472">Membrane</keyword>
<dbReference type="PANTHER" id="PTHR34295">
    <property type="entry name" value="BIOTIN TRANSPORTER BIOY"/>
    <property type="match status" value="1"/>
</dbReference>
<dbReference type="RefSeq" id="WP_278013576.1">
    <property type="nucleotide sequence ID" value="NZ_CP121208.1"/>
</dbReference>
<name>A0ABY8G248_9ACTO</name>
<protein>
    <recommendedName>
        <fullName evidence="2">Biotin transporter</fullName>
    </recommendedName>
</protein>
<dbReference type="Pfam" id="PF02632">
    <property type="entry name" value="BioY"/>
    <property type="match status" value="1"/>
</dbReference>
<feature type="transmembrane region" description="Helical" evidence="3">
    <location>
        <begin position="94"/>
        <end position="115"/>
    </location>
</feature>